<dbReference type="SUPFAM" id="SSF55486">
    <property type="entry name" value="Metalloproteases ('zincins'), catalytic domain"/>
    <property type="match status" value="1"/>
</dbReference>
<dbReference type="SUPFAM" id="SSF49299">
    <property type="entry name" value="PKD domain"/>
    <property type="match status" value="1"/>
</dbReference>
<dbReference type="GO" id="GO:0004222">
    <property type="term" value="F:metalloendopeptidase activity"/>
    <property type="evidence" value="ECO:0007669"/>
    <property type="project" value="InterPro"/>
</dbReference>
<dbReference type="PANTHER" id="PTHR33478:SF1">
    <property type="entry name" value="EXTRACELLULAR METALLOPROTEINASE MEP"/>
    <property type="match status" value="1"/>
</dbReference>
<dbReference type="SUPFAM" id="SSF89260">
    <property type="entry name" value="Collagen-binding domain"/>
    <property type="match status" value="1"/>
</dbReference>
<dbReference type="Gene3D" id="3.10.170.10">
    <property type="match status" value="1"/>
</dbReference>
<keyword evidence="4" id="KW-0964">Secreted</keyword>
<evidence type="ECO:0000256" key="7">
    <source>
        <dbReference type="ARBA" id="ARBA00022729"/>
    </source>
</evidence>
<proteinExistence type="inferred from homology"/>
<keyword evidence="5" id="KW-0645">Protease</keyword>
<dbReference type="InterPro" id="IPR013783">
    <property type="entry name" value="Ig-like_fold"/>
</dbReference>
<dbReference type="Gene3D" id="2.60.40.10">
    <property type="entry name" value="Immunoglobulins"/>
    <property type="match status" value="3"/>
</dbReference>
<feature type="region of interest" description="Disordered" evidence="12">
    <location>
        <begin position="303"/>
        <end position="324"/>
    </location>
</feature>
<dbReference type="Gene3D" id="1.10.390.10">
    <property type="entry name" value="Neutral Protease Domain 2"/>
    <property type="match status" value="1"/>
</dbReference>
<organism evidence="14 15">
    <name type="scientific">Limnoglobus roseus</name>
    <dbReference type="NCBI Taxonomy" id="2598579"/>
    <lineage>
        <taxon>Bacteria</taxon>
        <taxon>Pseudomonadati</taxon>
        <taxon>Planctomycetota</taxon>
        <taxon>Planctomycetia</taxon>
        <taxon>Gemmatales</taxon>
        <taxon>Gemmataceae</taxon>
        <taxon>Limnoglobus</taxon>
    </lineage>
</organism>
<dbReference type="Pfam" id="PF02128">
    <property type="entry name" value="Peptidase_M36"/>
    <property type="match status" value="1"/>
</dbReference>
<keyword evidence="7" id="KW-0732">Signal</keyword>
<dbReference type="InterPro" id="IPR011096">
    <property type="entry name" value="FTP_domain"/>
</dbReference>
<dbReference type="PRINTS" id="PR00999">
    <property type="entry name" value="FUNGALYSIN"/>
</dbReference>
<evidence type="ECO:0000256" key="1">
    <source>
        <dbReference type="ARBA" id="ARBA00001947"/>
    </source>
</evidence>
<dbReference type="Gene3D" id="2.60.120.380">
    <property type="match status" value="5"/>
</dbReference>
<dbReference type="InterPro" id="IPR013517">
    <property type="entry name" value="FG-GAP"/>
</dbReference>
<dbReference type="SMART" id="SM00089">
    <property type="entry name" value="PKD"/>
    <property type="match status" value="4"/>
</dbReference>
<dbReference type="Gene3D" id="2.130.10.130">
    <property type="entry name" value="Integrin alpha, N-terminal"/>
    <property type="match status" value="2"/>
</dbReference>
<dbReference type="PANTHER" id="PTHR33478">
    <property type="entry name" value="EXTRACELLULAR METALLOPROTEINASE MEP"/>
    <property type="match status" value="1"/>
</dbReference>
<evidence type="ECO:0000256" key="3">
    <source>
        <dbReference type="ARBA" id="ARBA00006006"/>
    </source>
</evidence>
<feature type="domain" description="PKD/Chitinase" evidence="13">
    <location>
        <begin position="1819"/>
        <end position="1915"/>
    </location>
</feature>
<dbReference type="CDD" id="cd09596">
    <property type="entry name" value="M36"/>
    <property type="match status" value="1"/>
</dbReference>
<evidence type="ECO:0000256" key="2">
    <source>
        <dbReference type="ARBA" id="ARBA00004613"/>
    </source>
</evidence>
<comment type="similarity">
    <text evidence="3">Belongs to the peptidase M36 family.</text>
</comment>
<dbReference type="Pfam" id="PF13205">
    <property type="entry name" value="Big_5"/>
    <property type="match status" value="1"/>
</dbReference>
<evidence type="ECO:0000256" key="10">
    <source>
        <dbReference type="ARBA" id="ARBA00023049"/>
    </source>
</evidence>
<evidence type="ECO:0000256" key="12">
    <source>
        <dbReference type="SAM" id="MobiDB-lite"/>
    </source>
</evidence>
<dbReference type="InterPro" id="IPR027268">
    <property type="entry name" value="Peptidase_M4/M1_CTD_sf"/>
</dbReference>
<comment type="cofactor">
    <cofactor evidence="1">
        <name>Zn(2+)</name>
        <dbReference type="ChEBI" id="CHEBI:29105"/>
    </cofactor>
</comment>
<evidence type="ECO:0000256" key="5">
    <source>
        <dbReference type="ARBA" id="ARBA00022670"/>
    </source>
</evidence>
<comment type="subcellular location">
    <subcellularLocation>
        <location evidence="2">Secreted</location>
    </subcellularLocation>
</comment>
<keyword evidence="8" id="KW-0378">Hydrolase</keyword>
<keyword evidence="15" id="KW-1185">Reference proteome</keyword>
<dbReference type="SUPFAM" id="SSF69318">
    <property type="entry name" value="Integrin alpha N-terminal domain"/>
    <property type="match status" value="3"/>
</dbReference>
<dbReference type="InterPro" id="IPR028994">
    <property type="entry name" value="Integrin_alpha_N"/>
</dbReference>
<dbReference type="InterPro" id="IPR035986">
    <property type="entry name" value="PKD_dom_sf"/>
</dbReference>
<feature type="domain" description="PKD/Chitinase" evidence="13">
    <location>
        <begin position="1628"/>
        <end position="1722"/>
    </location>
</feature>
<dbReference type="Proteomes" id="UP000324974">
    <property type="component" value="Chromosome"/>
</dbReference>
<dbReference type="Pfam" id="PF13517">
    <property type="entry name" value="FG-GAP_3"/>
    <property type="match status" value="2"/>
</dbReference>
<feature type="domain" description="PKD/Chitinase" evidence="13">
    <location>
        <begin position="1527"/>
        <end position="1624"/>
    </location>
</feature>
<evidence type="ECO:0000313" key="15">
    <source>
        <dbReference type="Proteomes" id="UP000324974"/>
    </source>
</evidence>
<dbReference type="EMBL" id="CP042425">
    <property type="protein sequence ID" value="QEL19474.1"/>
    <property type="molecule type" value="Genomic_DNA"/>
</dbReference>
<accession>A0A5C1AQL0</accession>
<evidence type="ECO:0000256" key="6">
    <source>
        <dbReference type="ARBA" id="ARBA00022723"/>
    </source>
</evidence>
<keyword evidence="6" id="KW-0479">Metal-binding</keyword>
<evidence type="ECO:0000256" key="9">
    <source>
        <dbReference type="ARBA" id="ARBA00022833"/>
    </source>
</evidence>
<feature type="domain" description="PKD/Chitinase" evidence="13">
    <location>
        <begin position="2119"/>
        <end position="2208"/>
    </location>
</feature>
<evidence type="ECO:0000313" key="14">
    <source>
        <dbReference type="EMBL" id="QEL19474.1"/>
    </source>
</evidence>
<reference evidence="15" key="1">
    <citation type="submission" date="2019-08" db="EMBL/GenBank/DDBJ databases">
        <title>Limnoglobus roseus gen. nov., sp. nov., a novel freshwater planctomycete with a giant genome from the family Gemmataceae.</title>
        <authorList>
            <person name="Kulichevskaya I.S."/>
            <person name="Naumoff D.G."/>
            <person name="Miroshnikov K."/>
            <person name="Ivanova A."/>
            <person name="Philippov D.A."/>
            <person name="Hakobyan A."/>
            <person name="Rijpstra I.C."/>
            <person name="Sinninghe Damste J.S."/>
            <person name="Liesack W."/>
            <person name="Dedysh S.N."/>
        </authorList>
    </citation>
    <scope>NUCLEOTIDE SEQUENCE [LARGE SCALE GENOMIC DNA]</scope>
    <source>
        <strain evidence="15">PX52</strain>
    </source>
</reference>
<evidence type="ECO:0000256" key="4">
    <source>
        <dbReference type="ARBA" id="ARBA00022525"/>
    </source>
</evidence>
<dbReference type="Pfam" id="PF01839">
    <property type="entry name" value="FG-GAP"/>
    <property type="match status" value="1"/>
</dbReference>
<dbReference type="GO" id="GO:0008270">
    <property type="term" value="F:zinc ion binding"/>
    <property type="evidence" value="ECO:0007669"/>
    <property type="project" value="InterPro"/>
</dbReference>
<protein>
    <submittedName>
        <fullName evidence="14">Fungalysin metallopeptidase</fullName>
    </submittedName>
</protein>
<keyword evidence="11" id="KW-0865">Zymogen</keyword>
<evidence type="ECO:0000259" key="13">
    <source>
        <dbReference type="SMART" id="SM00089"/>
    </source>
</evidence>
<dbReference type="KEGG" id="lrs:PX52LOC_06547"/>
<name>A0A5C1AQL0_9BACT</name>
<gene>
    <name evidence="14" type="ORF">PX52LOC_06547</name>
</gene>
<dbReference type="Pfam" id="PF07504">
    <property type="entry name" value="FTP"/>
    <property type="match status" value="1"/>
</dbReference>
<dbReference type="InterPro" id="IPR001842">
    <property type="entry name" value="Peptidase_M36"/>
</dbReference>
<dbReference type="InterPro" id="IPR022409">
    <property type="entry name" value="PKD/Chitinase_dom"/>
</dbReference>
<evidence type="ECO:0000256" key="11">
    <source>
        <dbReference type="ARBA" id="ARBA00023145"/>
    </source>
</evidence>
<dbReference type="GO" id="GO:0006508">
    <property type="term" value="P:proteolysis"/>
    <property type="evidence" value="ECO:0007669"/>
    <property type="project" value="UniProtKB-KW"/>
</dbReference>
<dbReference type="OrthoDB" id="5289240at2"/>
<keyword evidence="9" id="KW-0862">Zinc</keyword>
<dbReference type="InterPro" id="IPR032812">
    <property type="entry name" value="SbsA_Ig"/>
</dbReference>
<sequence length="2667" mass="272814">MSNASRSPKKSRPAKAVRRSHPLFVLSLEDRTVPTATVTEALVQGEGGLNTMPPSYTFMPSTAFASARIGNAETIARDTLSLVAAQAGLTPDDVASASVTDNYASLGESHVYFFQQLNGLPILNATAGVHLTANGQPVIVNAAFVPNLAAVAPAVVPPVVSATDAVPLAAAAFGYTLTTPPTIVATEGGIEQAVVVREKDFSDLDIRVARAYVNTPRGVRPVWEMSARTPDGNHWYQLTVDTQDGAVEYWADWVDNFDTYNVVPVPNDSPQDGGRAVLVNPADPVASPYGWHDTNGVAGAEFTDTRGNNVSAQDDLDANDSGGVRPSGGSGLIFDFPFPATQDPSTYLPALTTNLFYMNNVMHDVTYRYGFDEASGNFQTKNYTGLGKGNDAVLADAQDGSGTNNANFASPPDGSPPRMQMYRFTNSNPNRDSDFDNGVIAHEYGHGISNRLTGGPANASALNNLQSAGMGEGWSDFFALMLTQRTTDRANDKYGLATYVLGQPTTGDGIRQHPYSFDKTINPMTFSDYGTGTNQSTEVHWAGALWASALWDMNWLFINKYGFDPDLSTGYAADGGPASAGNKLALRLVLDGMKLQAVNPTFVQARDAILAADVALTGGVNQREIWQAFARRGLGASASTANSTSTSFNEAFDLPAASATPAVVAQSPAGVTAAAPASLTLTFSEAMDTSSFASAADVVSFTDPTGSDLRSSITGFAWTSATTLRIDFTAQSAQGLYTMVVGPNVTAADNGAAMNQDFDATPGEAISDRYTANFLYDPVALTVTAITPAAGATLTPNVTAVDVTFSEPVLASSLTVADLNLSQGTVTAVTLMSPTQVRFTVGGFGEGTTYLSLKYGAATDAAGFASLAFNSSFTLDYDTVAFPTPLTAALPLGSLVYDGTFPFATTVGTTADTDEFTITLDASQQLSAIVTPAAGATLIPRVRIEDPSGTIFTTFTGTTAGKAITASLPVAAAGTYKVRVSGNGTTTGAYSLRLLLNASGEGEQYGFGSNDTTGTAQALDPLAVAPTDSVAVTSIVGVAGATPAEVEANDTAATANDERNNFAAVPGSATYQLGWTGSIRASGDFDYVRVGTFQVGDVVTITMSGSASGITGGIVDPYVELIRANGTIVTEDDDSGPGTESILFRFAVVTPDTYYVRARDFGTGTGNYRIGVRLENAGTAPTTGGAFTAESEGNDSIGAANDASTSWQQVQNRAAVTGTISTAADADFFRYTLTANDRLTVRAVGDNGFAPTLALLNSAGTILQTVDGSTTEESGIYGFSIGTTGDYLIRVTSFSGTGTYTLEVLQSGTTLPAARAVGDFYSVSLTTGQRLSVGLTGSASTTLQILDPLGTVVVPAGTAAGSYTTTAELTAAMSGTYFVGVSDVYPTVYQLTVVSGATLDRGTNNATGTAQTLALGSRALGGLTSGPDTAWYAVAVGTAGPSLQFRTITPGDAAGEFVNTLDPIITVFDSSGTPVATDDNSAGDGRNALASVSLPTVGTYYVRVSAAGGSSGEYILATEQAGNTPPVASAGGSYTVIEGGSLSLSAMAGDAENDPLTYQWDLNNDGIFTDAAGPTPTLTAAQLNALGIGDGSSSGTAYPIRVRVSDGVNAPVVSADGTLTVINSAPTGTLANSGPTTESSATPTTVTVTATDPSAADVAAGLTYRFDFDNDGVYEVVQSANVATVPASLLADGPTTVTVHVLVTDKDGGTLTLSTPIVVAGVGPSGTVTGGTVLEGEAGNVSISGVSDPSSADTMAGFTYSYDFDNDGTFDLSGTTAAVIVPATFLSDGPFDRVVRVRISDKDNNFSEYTTTVHVTNANPTLSLADNGPVAEGSAFTLTATATDAPVDQLSLRYAFDFDNDGTFDLGGNNYATGVTGATASVPTADSGVRTVRVRVYDKDGGFTEAVRTVTVNNVAPTTVLSNGGPVAEGSAGGVSFGAVTDPSSADVAAGFTYSFDFDNDGTFDVVNVTTPTVVVPAAFLPNGPAVRTVRGRVTDKDGGFTDSTTDLTVTNVNPTATFVAGGSVAEGASGSVTFSSVVDPSPGDRAIVRYAFDFDNDGTFDVGDGTYAGSVTGASATVTASFLSDGPMNRVVRGRVIDPDGGFTDSTATIPVTNVAPTGTFTVSTPVPVGQPAVASFTAVADVPRDVAVGFRYEYDFIADGRTTTVASTSASASFTFASPGTYTVRGRVYDKDGGFTESTAITTVTTVAPTATFAGTSTIEGGAAIVAFAAVSHPSVRASAAGFRYSYDFDNDGVFDLGDGTYAGSVTDASVAVPASVIANSGDHTVRGRVIEVDGGFADRTATVRVLPVVTVLPPPVLVPPPPPPVVVPPPPVVIPPPPVVVPPAPRGFAVGADAGGQARAILFGGEKQILFDGVVFNTTFTGGVRVATGDVDGDGVPDLIVGTGPGTVTQVRVLSGVGGRELFSIQPFESAFTGGVYVAAGDIDGDGKAEIAISPDEGGGPRVRVFHGGSFSTVTDYFGIDDPNFRGGARPAFGDINGDGRADLLVAAGFGGGPRVSVWDGAFLGTPSQRTLFNDFFLFEQTLRNGVFITAGDLNGDGFEELIAGGGPGGGPRVFALDGKELIDNRQVVAANFFAGDPNNRGGVRVAAADVDGDGRADILAGTGPGTASHVTRYLGSKITASGQPPVDADDDYFPGLAGGVFVG</sequence>
<evidence type="ECO:0000256" key="8">
    <source>
        <dbReference type="ARBA" id="ARBA00022801"/>
    </source>
</evidence>
<keyword evidence="10" id="KW-0482">Metalloprotease</keyword>
<dbReference type="InterPro" id="IPR050371">
    <property type="entry name" value="Fungal_virulence_M36"/>
</dbReference>
<dbReference type="RefSeq" id="WP_149113859.1">
    <property type="nucleotide sequence ID" value="NZ_CP042425.1"/>
</dbReference>
<dbReference type="GO" id="GO:0005615">
    <property type="term" value="C:extracellular space"/>
    <property type="evidence" value="ECO:0007669"/>
    <property type="project" value="InterPro"/>
</dbReference>